<dbReference type="OrthoDB" id="465636at2"/>
<dbReference type="Gene3D" id="3.40.50.150">
    <property type="entry name" value="Vaccinia Virus protein VP39"/>
    <property type="match status" value="1"/>
</dbReference>
<dbReference type="AlphaFoldDB" id="A0A178I3A0"/>
<protein>
    <recommendedName>
        <fullName evidence="2">Methyltransferase type 12 domain-containing protein</fullName>
    </recommendedName>
</protein>
<dbReference type="STRING" id="1770058.A3840_03950"/>
<dbReference type="InterPro" id="IPR011990">
    <property type="entry name" value="TPR-like_helical_dom_sf"/>
</dbReference>
<gene>
    <name evidence="3" type="ORF">A3840_03950</name>
</gene>
<sequence length="376" mass="39523">MKASTKIASGMPGNPALARRAGEILQASADLLQQDKVAEAVPLAVELVRIAPDLPNGHRLMGSLALRTGAADIAIGSFERALALKPASDSLHLDLGAALLVAGRAEDAAAILRKGLVLNARNGDLLRELGQAQLLLGERQAALKSFRRALKLLPDDRYVAHMAGALADPGLANSDYVAHLFDTYAGHFDEHLTGKLHYRVPQALADMLKRSGKALGPAIDIGCGTGLAGAALAEAARPIDGIDIAPRMVEKARQRGLYRHLATGDAARVLRTDADFAGPYALAIAADVFIYVGAIEDLFGAILDKLAAGGLFAFSIETSVGDDIEIRASGRFAHSPAYVEGLAQAHGLALAARADHDIRLENNQPIAGALYVLERK</sequence>
<dbReference type="RefSeq" id="WP_067452173.1">
    <property type="nucleotide sequence ID" value="NZ_LVVY01000064.1"/>
</dbReference>
<evidence type="ECO:0000313" key="3">
    <source>
        <dbReference type="EMBL" id="OAM79230.1"/>
    </source>
</evidence>
<feature type="repeat" description="TPR" evidence="1">
    <location>
        <begin position="123"/>
        <end position="156"/>
    </location>
</feature>
<dbReference type="Gene3D" id="1.25.40.10">
    <property type="entry name" value="Tetratricopeptide repeat domain"/>
    <property type="match status" value="1"/>
</dbReference>
<dbReference type="Pfam" id="PF13429">
    <property type="entry name" value="TPR_15"/>
    <property type="match status" value="1"/>
</dbReference>
<dbReference type="InterPro" id="IPR013217">
    <property type="entry name" value="Methyltransf_12"/>
</dbReference>
<proteinExistence type="predicted"/>
<feature type="repeat" description="TPR" evidence="1">
    <location>
        <begin position="55"/>
        <end position="88"/>
    </location>
</feature>
<dbReference type="SUPFAM" id="SSF48452">
    <property type="entry name" value="TPR-like"/>
    <property type="match status" value="1"/>
</dbReference>
<comment type="caution">
    <text evidence="3">The sequence shown here is derived from an EMBL/GenBank/DDBJ whole genome shotgun (WGS) entry which is preliminary data.</text>
</comment>
<keyword evidence="1" id="KW-0802">TPR repeat</keyword>
<accession>A0A178I3A0</accession>
<evidence type="ECO:0000313" key="4">
    <source>
        <dbReference type="Proteomes" id="UP000078389"/>
    </source>
</evidence>
<evidence type="ECO:0000256" key="1">
    <source>
        <dbReference type="PROSITE-ProRule" id="PRU00339"/>
    </source>
</evidence>
<dbReference type="Pfam" id="PF08242">
    <property type="entry name" value="Methyltransf_12"/>
    <property type="match status" value="1"/>
</dbReference>
<dbReference type="InterPro" id="IPR029063">
    <property type="entry name" value="SAM-dependent_MTases_sf"/>
</dbReference>
<organism evidence="3 4">
    <name type="scientific">Devosia elaeis</name>
    <dbReference type="NCBI Taxonomy" id="1770058"/>
    <lineage>
        <taxon>Bacteria</taxon>
        <taxon>Pseudomonadati</taxon>
        <taxon>Pseudomonadota</taxon>
        <taxon>Alphaproteobacteria</taxon>
        <taxon>Hyphomicrobiales</taxon>
        <taxon>Devosiaceae</taxon>
        <taxon>Devosia</taxon>
    </lineage>
</organism>
<reference evidence="3 4" key="1">
    <citation type="submission" date="2016-03" db="EMBL/GenBank/DDBJ databases">
        <title>Genome sequencing of Devosia sp. S37.</title>
        <authorList>
            <person name="Mohd Nor M."/>
        </authorList>
    </citation>
    <scope>NUCLEOTIDE SEQUENCE [LARGE SCALE GENOMIC DNA]</scope>
    <source>
        <strain evidence="3 4">S37</strain>
    </source>
</reference>
<dbReference type="CDD" id="cd02440">
    <property type="entry name" value="AdoMet_MTases"/>
    <property type="match status" value="1"/>
</dbReference>
<dbReference type="PROSITE" id="PS50005">
    <property type="entry name" value="TPR"/>
    <property type="match status" value="2"/>
</dbReference>
<dbReference type="SMART" id="SM00028">
    <property type="entry name" value="TPR"/>
    <property type="match status" value="3"/>
</dbReference>
<evidence type="ECO:0000259" key="2">
    <source>
        <dbReference type="Pfam" id="PF08242"/>
    </source>
</evidence>
<dbReference type="EMBL" id="LVVY01000064">
    <property type="protein sequence ID" value="OAM79230.1"/>
    <property type="molecule type" value="Genomic_DNA"/>
</dbReference>
<dbReference type="Proteomes" id="UP000078389">
    <property type="component" value="Unassembled WGS sequence"/>
</dbReference>
<feature type="domain" description="Methyltransferase type 12" evidence="2">
    <location>
        <begin position="219"/>
        <end position="312"/>
    </location>
</feature>
<dbReference type="SUPFAM" id="SSF53335">
    <property type="entry name" value="S-adenosyl-L-methionine-dependent methyltransferases"/>
    <property type="match status" value="1"/>
</dbReference>
<name>A0A178I3A0_9HYPH</name>
<dbReference type="InterPro" id="IPR019734">
    <property type="entry name" value="TPR_rpt"/>
</dbReference>
<keyword evidence="4" id="KW-1185">Reference proteome</keyword>